<gene>
    <name evidence="1" type="ORF">PXEA_LOCUS32777</name>
</gene>
<reference evidence="1" key="1">
    <citation type="submission" date="2018-11" db="EMBL/GenBank/DDBJ databases">
        <authorList>
            <consortium name="Pathogen Informatics"/>
        </authorList>
    </citation>
    <scope>NUCLEOTIDE SEQUENCE</scope>
</reference>
<sequence length="122" mass="13596">MLEIFEEDASVLKSVFFTFQLYRFPQFRTESATGTVDTLSLFAHSKSPLSLAPTSAFKCARLSLSLLSLAERLDDLPDVQGLRCSVLRRGVRGDRSSFDEHDDKTPGYQTTGKLGIQTVFTL</sequence>
<organism evidence="1 2">
    <name type="scientific">Protopolystoma xenopodis</name>
    <dbReference type="NCBI Taxonomy" id="117903"/>
    <lineage>
        <taxon>Eukaryota</taxon>
        <taxon>Metazoa</taxon>
        <taxon>Spiralia</taxon>
        <taxon>Lophotrochozoa</taxon>
        <taxon>Platyhelminthes</taxon>
        <taxon>Monogenea</taxon>
        <taxon>Polyopisthocotylea</taxon>
        <taxon>Polystomatidea</taxon>
        <taxon>Polystomatidae</taxon>
        <taxon>Protopolystoma</taxon>
    </lineage>
</organism>
<evidence type="ECO:0000313" key="2">
    <source>
        <dbReference type="Proteomes" id="UP000784294"/>
    </source>
</evidence>
<accession>A0A3S5BTL9</accession>
<dbReference type="Proteomes" id="UP000784294">
    <property type="component" value="Unassembled WGS sequence"/>
</dbReference>
<keyword evidence="2" id="KW-1185">Reference proteome</keyword>
<dbReference type="AlphaFoldDB" id="A0A3S5BTL9"/>
<proteinExistence type="predicted"/>
<dbReference type="EMBL" id="CAAALY010260896">
    <property type="protein sequence ID" value="VEL39337.1"/>
    <property type="molecule type" value="Genomic_DNA"/>
</dbReference>
<name>A0A3S5BTL9_9PLAT</name>
<evidence type="ECO:0000313" key="1">
    <source>
        <dbReference type="EMBL" id="VEL39337.1"/>
    </source>
</evidence>
<protein>
    <submittedName>
        <fullName evidence="1">Uncharacterized protein</fullName>
    </submittedName>
</protein>
<comment type="caution">
    <text evidence="1">The sequence shown here is derived from an EMBL/GenBank/DDBJ whole genome shotgun (WGS) entry which is preliminary data.</text>
</comment>